<dbReference type="EMBL" id="CBTK010000310">
    <property type="protein sequence ID" value="CDH47703.1"/>
    <property type="molecule type" value="Genomic_DNA"/>
</dbReference>
<keyword evidence="3" id="KW-1185">Reference proteome</keyword>
<proteinExistence type="predicted"/>
<dbReference type="Proteomes" id="UP000019184">
    <property type="component" value="Unassembled WGS sequence"/>
</dbReference>
<evidence type="ECO:0000313" key="3">
    <source>
        <dbReference type="Proteomes" id="UP000019184"/>
    </source>
</evidence>
<feature type="coiled-coil region" evidence="1">
    <location>
        <begin position="185"/>
        <end position="219"/>
    </location>
</feature>
<comment type="caution">
    <text evidence="2">The sequence shown here is derived from an EMBL/GenBank/DDBJ whole genome shotgun (WGS) entry which is preliminary data.</text>
</comment>
<keyword evidence="1" id="KW-0175">Coiled coil</keyword>
<reference evidence="2 3" key="1">
    <citation type="journal article" date="2014" name="ISME J.">
        <title>Candidatus Competibacter-lineage genomes retrieved from metagenomes reveal functional metabolic diversity.</title>
        <authorList>
            <person name="McIlroy S.J."/>
            <person name="Albertsen M."/>
            <person name="Andresen E.K."/>
            <person name="Saunders A.M."/>
            <person name="Kristiansen R."/>
            <person name="Stokholm-Bjerregaard M."/>
            <person name="Nielsen K.L."/>
            <person name="Nielsen P.H."/>
        </authorList>
    </citation>
    <scope>NUCLEOTIDE SEQUENCE [LARGE SCALE GENOMIC DNA]</scope>
    <source>
        <strain evidence="2 3">Run_B_J11</strain>
    </source>
</reference>
<dbReference type="OrthoDB" id="8557243at2"/>
<accession>A0A7U7GG02</accession>
<organism evidence="2 3">
    <name type="scientific">Candidatus Contendobacter odensis Run_B_J11</name>
    <dbReference type="NCBI Taxonomy" id="1400861"/>
    <lineage>
        <taxon>Bacteria</taxon>
        <taxon>Pseudomonadati</taxon>
        <taxon>Pseudomonadota</taxon>
        <taxon>Gammaproteobacteria</taxon>
        <taxon>Candidatus Competibacteraceae</taxon>
        <taxon>Candidatus Contendibacter</taxon>
    </lineage>
</organism>
<dbReference type="AlphaFoldDB" id="A0A7U7GG02"/>
<evidence type="ECO:0000313" key="2">
    <source>
        <dbReference type="EMBL" id="CDH47703.1"/>
    </source>
</evidence>
<name>A0A7U7GG02_9GAMM</name>
<sequence>MALRLLRSLFRTAPMTTTGSFDDALIREAIERVVDGTDPRLRAVSHYRRKLRDAVAHSVDYVAQQVATLPPAIEVGRRRFTTDPCLRALFISPDHLREVLSFSQTLHKNPPKASFPSAVSPELYAALSMERIEKTMLGVELQGDLLRRDVPQMTVNFRNHRVAFPTSSETETRREMMKRAFDYLIEAALQSLTATRTRKQQLQQQQRQLLQKKAQVLKRAEPGLEALLANPAPRKAAETAAIERQLREIAAEFSQLHADSATLDHHLAQIVATLRQPERHLRMDRVSLTLNHMNIKVSGDKAKTANTLTFDDALIGANRRMTVLLVHFPRSELLESPDFFDEAQRILYLNGRPRLTTL</sequence>
<protein>
    <submittedName>
        <fullName evidence="2">Uncharacterized protein</fullName>
    </submittedName>
</protein>
<gene>
    <name evidence="2" type="ORF">BN874_900007</name>
</gene>
<dbReference type="RefSeq" id="WP_154725068.1">
    <property type="nucleotide sequence ID" value="NZ_CBTK010000310.1"/>
</dbReference>
<evidence type="ECO:0000256" key="1">
    <source>
        <dbReference type="SAM" id="Coils"/>
    </source>
</evidence>